<organism evidence="2 3">
    <name type="scientific">Candidatus Hakubella thermalkaliphila</name>
    <dbReference type="NCBI Taxonomy" id="2754717"/>
    <lineage>
        <taxon>Bacteria</taxon>
        <taxon>Bacillati</taxon>
        <taxon>Actinomycetota</taxon>
        <taxon>Actinomycetota incertae sedis</taxon>
        <taxon>Candidatus Hakubellales</taxon>
        <taxon>Candidatus Hakubellaceae</taxon>
        <taxon>Candidatus Hakubella</taxon>
    </lineage>
</organism>
<sequence length="155" mass="17584">MFSLFNLQKAKPTITKGMPRDRFTIELLGQILPQQFERLIADLYEKMGYQVRLTPQTRDRGIDIFAKRVNESGTESLAIQCKHYPKGAVGVEHARSLYGVIQDQPSITKGVLVTSGEFSKECKDFAKGKRLELFNGNYVCGLLEKYGVSFSERTR</sequence>
<dbReference type="PANTHER" id="PTHR30015:SF7">
    <property type="entry name" value="TYPE IV METHYL-DIRECTED RESTRICTION ENZYME ECOKMRR"/>
    <property type="match status" value="1"/>
</dbReference>
<dbReference type="InterPro" id="IPR011335">
    <property type="entry name" value="Restrct_endonuc-II-like"/>
</dbReference>
<dbReference type="Pfam" id="PF04471">
    <property type="entry name" value="Mrr_cat"/>
    <property type="match status" value="1"/>
</dbReference>
<gene>
    <name evidence="2" type="ORF">HKBW3S06_00417</name>
</gene>
<dbReference type="PANTHER" id="PTHR30015">
    <property type="entry name" value="MRR RESTRICTION SYSTEM PROTEIN"/>
    <property type="match status" value="1"/>
</dbReference>
<dbReference type="GO" id="GO:0015666">
    <property type="term" value="F:restriction endodeoxyribonuclease activity"/>
    <property type="evidence" value="ECO:0007669"/>
    <property type="project" value="TreeGrafter"/>
</dbReference>
<evidence type="ECO:0000259" key="1">
    <source>
        <dbReference type="Pfam" id="PF04471"/>
    </source>
</evidence>
<name>A0A6V8NPJ7_9ACTN</name>
<dbReference type="InterPro" id="IPR007560">
    <property type="entry name" value="Restrct_endonuc_IV_Mrr"/>
</dbReference>
<dbReference type="GO" id="GO:0003677">
    <property type="term" value="F:DNA binding"/>
    <property type="evidence" value="ECO:0007669"/>
    <property type="project" value="InterPro"/>
</dbReference>
<proteinExistence type="predicted"/>
<dbReference type="Gene3D" id="3.40.1350.10">
    <property type="match status" value="1"/>
</dbReference>
<reference evidence="2 3" key="1">
    <citation type="journal article" date="2020" name="Front. Microbiol.">
        <title>Single-cell genomics of novel Actinobacteria with the Wood-Ljungdahl pathway discovered in a serpentinizing system.</title>
        <authorList>
            <person name="Merino N."/>
            <person name="Kawai M."/>
            <person name="Boyd E.S."/>
            <person name="Colman D.R."/>
            <person name="McGlynn S.E."/>
            <person name="Nealson K.H."/>
            <person name="Kurokawa K."/>
            <person name="Hongoh Y."/>
        </authorList>
    </citation>
    <scope>NUCLEOTIDE SEQUENCE [LARGE SCALE GENOMIC DNA]</scope>
    <source>
        <strain evidence="2 3">S06</strain>
    </source>
</reference>
<evidence type="ECO:0000313" key="2">
    <source>
        <dbReference type="EMBL" id="GFP21191.1"/>
    </source>
</evidence>
<dbReference type="AlphaFoldDB" id="A0A6V8NPJ7"/>
<dbReference type="Proteomes" id="UP000580051">
    <property type="component" value="Unassembled WGS sequence"/>
</dbReference>
<feature type="domain" description="Restriction endonuclease type IV Mrr" evidence="1">
    <location>
        <begin position="31"/>
        <end position="142"/>
    </location>
</feature>
<dbReference type="InterPro" id="IPR052906">
    <property type="entry name" value="Type_IV_Methyl-Rstrct_Enzyme"/>
</dbReference>
<dbReference type="GO" id="GO:0009307">
    <property type="term" value="P:DNA restriction-modification system"/>
    <property type="evidence" value="ECO:0007669"/>
    <property type="project" value="InterPro"/>
</dbReference>
<dbReference type="InterPro" id="IPR011856">
    <property type="entry name" value="tRNA_endonuc-like_dom_sf"/>
</dbReference>
<dbReference type="RefSeq" id="WP_176226325.1">
    <property type="nucleotide sequence ID" value="NZ_BLRV01000024.1"/>
</dbReference>
<dbReference type="SUPFAM" id="SSF52980">
    <property type="entry name" value="Restriction endonuclease-like"/>
    <property type="match status" value="1"/>
</dbReference>
<comment type="caution">
    <text evidence="2">The sequence shown here is derived from an EMBL/GenBank/DDBJ whole genome shotgun (WGS) entry which is preliminary data.</text>
</comment>
<evidence type="ECO:0000313" key="3">
    <source>
        <dbReference type="Proteomes" id="UP000580051"/>
    </source>
</evidence>
<accession>A0A6V8NPJ7</accession>
<dbReference type="EMBL" id="BLRV01000024">
    <property type="protein sequence ID" value="GFP21191.1"/>
    <property type="molecule type" value="Genomic_DNA"/>
</dbReference>
<protein>
    <submittedName>
        <fullName evidence="2">Restriction system protein</fullName>
    </submittedName>
</protein>